<dbReference type="GO" id="GO:0003677">
    <property type="term" value="F:DNA binding"/>
    <property type="evidence" value="ECO:0007669"/>
    <property type="project" value="UniProtKB-KW"/>
</dbReference>
<keyword evidence="8" id="KW-1185">Reference proteome</keyword>
<dbReference type="GO" id="GO:0006352">
    <property type="term" value="P:DNA-templated transcription initiation"/>
    <property type="evidence" value="ECO:0007669"/>
    <property type="project" value="InterPro"/>
</dbReference>
<dbReference type="EMBL" id="QUAB01000010">
    <property type="protein sequence ID" value="REJ08549.1"/>
    <property type="molecule type" value="Genomic_DNA"/>
</dbReference>
<evidence type="ECO:0000256" key="5">
    <source>
        <dbReference type="ARBA" id="ARBA00023163"/>
    </source>
</evidence>
<dbReference type="InterPro" id="IPR013249">
    <property type="entry name" value="RNA_pol_sigma70_r4_t2"/>
</dbReference>
<evidence type="ECO:0000256" key="4">
    <source>
        <dbReference type="ARBA" id="ARBA00023125"/>
    </source>
</evidence>
<dbReference type="PANTHER" id="PTHR43133:SF8">
    <property type="entry name" value="RNA POLYMERASE SIGMA FACTOR HI_1459-RELATED"/>
    <property type="match status" value="1"/>
</dbReference>
<evidence type="ECO:0000313" key="7">
    <source>
        <dbReference type="EMBL" id="REJ08549.1"/>
    </source>
</evidence>
<keyword evidence="2" id="KW-0805">Transcription regulation</keyword>
<protein>
    <submittedName>
        <fullName evidence="7">Sigma-70 family RNA polymerase sigma factor</fullName>
    </submittedName>
</protein>
<evidence type="ECO:0000256" key="1">
    <source>
        <dbReference type="ARBA" id="ARBA00010641"/>
    </source>
</evidence>
<keyword evidence="4" id="KW-0238">DNA-binding</keyword>
<dbReference type="CDD" id="cd06171">
    <property type="entry name" value="Sigma70_r4"/>
    <property type="match status" value="1"/>
</dbReference>
<dbReference type="InterPro" id="IPR039425">
    <property type="entry name" value="RNA_pol_sigma-70-like"/>
</dbReference>
<evidence type="ECO:0000256" key="2">
    <source>
        <dbReference type="ARBA" id="ARBA00023015"/>
    </source>
</evidence>
<comment type="similarity">
    <text evidence="1">Belongs to the sigma-70 factor family. ECF subfamily.</text>
</comment>
<evidence type="ECO:0000259" key="6">
    <source>
        <dbReference type="Pfam" id="PF08281"/>
    </source>
</evidence>
<dbReference type="Gene3D" id="1.10.1740.10">
    <property type="match status" value="1"/>
</dbReference>
<name>A0A371NY81_9MICO</name>
<comment type="caution">
    <text evidence="7">The sequence shown here is derived from an EMBL/GenBank/DDBJ whole genome shotgun (WGS) entry which is preliminary data.</text>
</comment>
<dbReference type="Gene3D" id="1.10.10.10">
    <property type="entry name" value="Winged helix-like DNA-binding domain superfamily/Winged helix DNA-binding domain"/>
    <property type="match status" value="1"/>
</dbReference>
<proteinExistence type="inferred from homology"/>
<accession>A0A371NY81</accession>
<dbReference type="InterPro" id="IPR036388">
    <property type="entry name" value="WH-like_DNA-bd_sf"/>
</dbReference>
<dbReference type="OrthoDB" id="3747638at2"/>
<gene>
    <name evidence="7" type="ORF">DY023_00860</name>
</gene>
<dbReference type="Proteomes" id="UP000262172">
    <property type="component" value="Unassembled WGS sequence"/>
</dbReference>
<dbReference type="AlphaFoldDB" id="A0A371NY81"/>
<sequence length="162" mass="17927">MRVNRATRIAAIEATAPDLLAYFKRRLPAEDAADAVGDVLTVAWRRIDQMPEDAHGSRLWLFGVARRILLQSFRSATRQTELTARLRALAVESSAPADAGLAVRDALDRLTEEHAEVLRLVHWDGFTLTDAARHLGIGDSTVRSRYHRAKAALRAELGLHVG</sequence>
<evidence type="ECO:0000313" key="8">
    <source>
        <dbReference type="Proteomes" id="UP000262172"/>
    </source>
</evidence>
<keyword evidence="5" id="KW-0804">Transcription</keyword>
<dbReference type="PANTHER" id="PTHR43133">
    <property type="entry name" value="RNA POLYMERASE ECF-TYPE SIGMA FACTO"/>
    <property type="match status" value="1"/>
</dbReference>
<dbReference type="GO" id="GO:0016987">
    <property type="term" value="F:sigma factor activity"/>
    <property type="evidence" value="ECO:0007669"/>
    <property type="project" value="UniProtKB-KW"/>
</dbReference>
<feature type="domain" description="RNA polymerase sigma factor 70 region 4 type 2" evidence="6">
    <location>
        <begin position="102"/>
        <end position="153"/>
    </location>
</feature>
<keyword evidence="3" id="KW-0731">Sigma factor</keyword>
<organism evidence="7 8">
    <name type="scientific">Microbacterium bovistercoris</name>
    <dbReference type="NCBI Taxonomy" id="2293570"/>
    <lineage>
        <taxon>Bacteria</taxon>
        <taxon>Bacillati</taxon>
        <taxon>Actinomycetota</taxon>
        <taxon>Actinomycetes</taxon>
        <taxon>Micrococcales</taxon>
        <taxon>Microbacteriaceae</taxon>
        <taxon>Microbacterium</taxon>
    </lineage>
</organism>
<dbReference type="InterPro" id="IPR013324">
    <property type="entry name" value="RNA_pol_sigma_r3/r4-like"/>
</dbReference>
<evidence type="ECO:0000256" key="3">
    <source>
        <dbReference type="ARBA" id="ARBA00023082"/>
    </source>
</evidence>
<dbReference type="SUPFAM" id="SSF88659">
    <property type="entry name" value="Sigma3 and sigma4 domains of RNA polymerase sigma factors"/>
    <property type="match status" value="1"/>
</dbReference>
<dbReference type="InterPro" id="IPR014284">
    <property type="entry name" value="RNA_pol_sigma-70_dom"/>
</dbReference>
<dbReference type="InterPro" id="IPR013325">
    <property type="entry name" value="RNA_pol_sigma_r2"/>
</dbReference>
<dbReference type="Pfam" id="PF08281">
    <property type="entry name" value="Sigma70_r4_2"/>
    <property type="match status" value="1"/>
</dbReference>
<dbReference type="NCBIfam" id="TIGR02937">
    <property type="entry name" value="sigma70-ECF"/>
    <property type="match status" value="1"/>
</dbReference>
<dbReference type="SUPFAM" id="SSF88946">
    <property type="entry name" value="Sigma2 domain of RNA polymerase sigma factors"/>
    <property type="match status" value="1"/>
</dbReference>
<reference evidence="7 8" key="1">
    <citation type="submission" date="2018-08" db="EMBL/GenBank/DDBJ databases">
        <title>Isolation, diversity and antifungal activity of Actinobacteria from cow dung.</title>
        <authorList>
            <person name="Ling L."/>
        </authorList>
    </citation>
    <scope>NUCLEOTIDE SEQUENCE [LARGE SCALE GENOMIC DNA]</scope>
    <source>
        <strain evidence="7 8">NEAU-LLE</strain>
    </source>
</reference>